<keyword evidence="4" id="KW-0131">Cell cycle</keyword>
<evidence type="ECO:0000256" key="1">
    <source>
        <dbReference type="ARBA" id="ARBA00004370"/>
    </source>
</evidence>
<keyword evidence="5" id="KW-1185">Reference proteome</keyword>
<dbReference type="InterPro" id="IPR050515">
    <property type="entry name" value="Beta-lactam/transpept"/>
</dbReference>
<keyword evidence="2" id="KW-0472">Membrane</keyword>
<dbReference type="EMBL" id="CWGJ01000025">
    <property type="protein sequence ID" value="CRX39097.1"/>
    <property type="molecule type" value="Genomic_DNA"/>
</dbReference>
<dbReference type="InterPro" id="IPR036138">
    <property type="entry name" value="PBP_dimer_sf"/>
</dbReference>
<dbReference type="SUPFAM" id="SSF56601">
    <property type="entry name" value="beta-lactamase/transpeptidase-like"/>
    <property type="match status" value="1"/>
</dbReference>
<dbReference type="GO" id="GO:0005886">
    <property type="term" value="C:plasma membrane"/>
    <property type="evidence" value="ECO:0007669"/>
    <property type="project" value="TreeGrafter"/>
</dbReference>
<comment type="subcellular location">
    <subcellularLocation>
        <location evidence="1">Membrane</location>
    </subcellularLocation>
</comment>
<protein>
    <submittedName>
        <fullName evidence="4">Putative cell division protein FtsI</fullName>
    </submittedName>
</protein>
<dbReference type="GO" id="GO:0008658">
    <property type="term" value="F:penicillin binding"/>
    <property type="evidence" value="ECO:0007669"/>
    <property type="project" value="InterPro"/>
</dbReference>
<dbReference type="PANTHER" id="PTHR30627">
    <property type="entry name" value="PEPTIDOGLYCAN D,D-TRANSPEPTIDASE"/>
    <property type="match status" value="1"/>
</dbReference>
<evidence type="ECO:0000313" key="5">
    <source>
        <dbReference type="Proteomes" id="UP000220251"/>
    </source>
</evidence>
<dbReference type="Gene3D" id="3.90.1310.10">
    <property type="entry name" value="Penicillin-binding protein 2a (Domain 2)"/>
    <property type="match status" value="1"/>
</dbReference>
<dbReference type="GO" id="GO:0071555">
    <property type="term" value="P:cell wall organization"/>
    <property type="evidence" value="ECO:0007669"/>
    <property type="project" value="TreeGrafter"/>
</dbReference>
<evidence type="ECO:0000259" key="3">
    <source>
        <dbReference type="Pfam" id="PF00905"/>
    </source>
</evidence>
<reference evidence="5" key="1">
    <citation type="submission" date="2015-06" db="EMBL/GenBank/DDBJ databases">
        <authorList>
            <person name="Bertelli C."/>
        </authorList>
    </citation>
    <scope>NUCLEOTIDE SEQUENCE [LARGE SCALE GENOMIC DNA]</scope>
    <source>
        <strain evidence="5">CRIB-30</strain>
    </source>
</reference>
<evidence type="ECO:0000256" key="2">
    <source>
        <dbReference type="ARBA" id="ARBA00023136"/>
    </source>
</evidence>
<organism evidence="4 5">
    <name type="scientific">Estrella lausannensis</name>
    <dbReference type="NCBI Taxonomy" id="483423"/>
    <lineage>
        <taxon>Bacteria</taxon>
        <taxon>Pseudomonadati</taxon>
        <taxon>Chlamydiota</taxon>
        <taxon>Chlamydiia</taxon>
        <taxon>Parachlamydiales</taxon>
        <taxon>Candidatus Criblamydiaceae</taxon>
        <taxon>Estrella</taxon>
    </lineage>
</organism>
<dbReference type="GO" id="GO:0051301">
    <property type="term" value="P:cell division"/>
    <property type="evidence" value="ECO:0007669"/>
    <property type="project" value="UniProtKB-KW"/>
</dbReference>
<dbReference type="Gene3D" id="3.30.450.330">
    <property type="match status" value="1"/>
</dbReference>
<keyword evidence="4" id="KW-0132">Cell division</keyword>
<dbReference type="InterPro" id="IPR001460">
    <property type="entry name" value="PCN-bd_Tpept"/>
</dbReference>
<dbReference type="RefSeq" id="WP_239414469.1">
    <property type="nucleotide sequence ID" value="NZ_CWGJ01000025.1"/>
</dbReference>
<dbReference type="PANTHER" id="PTHR30627:SF1">
    <property type="entry name" value="PEPTIDOGLYCAN D,D-TRANSPEPTIDASE FTSI"/>
    <property type="match status" value="1"/>
</dbReference>
<name>A0A0H5DR99_9BACT</name>
<dbReference type="SUPFAM" id="SSF56519">
    <property type="entry name" value="Penicillin binding protein dimerisation domain"/>
    <property type="match status" value="1"/>
</dbReference>
<dbReference type="Pfam" id="PF00905">
    <property type="entry name" value="Transpeptidase"/>
    <property type="match status" value="1"/>
</dbReference>
<evidence type="ECO:0000313" key="4">
    <source>
        <dbReference type="EMBL" id="CRX39097.1"/>
    </source>
</evidence>
<dbReference type="AlphaFoldDB" id="A0A0H5DR99"/>
<accession>A0A0H5DR99</accession>
<gene>
    <name evidence="4" type="primary">ftsI</name>
    <name evidence="4" type="ORF">ELAC_1770</name>
</gene>
<sequence>MSKKSKEPVTFLERRRLALLAMALVGLFALLLTQFYRLQIIQGDYWEKRGERQHFFIVTEPFLRGRFFSNPTVKRGHPESPKAFVADIRMFHLFADPLSIEEKNHVKIVEALNEILSLNGPEMEKLADQLLAKSRSRTLAMWLPKEKKDEIEKWWRPFAKKNKIPSNALFFVTDYKRSYPFGKMLGQVLHTIQERKDETTKQAVPTGGLELCLNSYLKGCQGKRIMMRSPRHSFEMGEVVKPPIHGADVFLTINHCLQAICEEEIEAGVKACGAKYGWAAMMEPRTGEVLAIAQYPFFYPDDYSRFFKDSSIAETTKVKPLTDAQEPGSVMKPVTCAIALMANEEMKKRGEPPLFTPEEMIATASGAFPGRSKPIKDTKSHKLMNMDMALQKSSNIYMGRIIHRVILKLGDQWYRKALADSFGFGRRTFLELPAESPGVLPTPGKMHPNGKLEWSVPTPFSLAIGHNLQVNSFQLLRAISVFANRGFLVEPTLIRKIVRTNPDGSEELILDNTDPERISKFKRVISKEIAERVVRGMKFVTKPGGGGFRGEVYGYTEAGKTGTANKIVGGQYSKKNYISTFIGFTPVVKPAFVLLVTMDEPDITYKPGVGHTYYSGICTAPVFSKIATRALEYMGVEPDDPYGYPPKDPRYDEKKADWIGETKKLQEISQKWNN</sequence>
<dbReference type="Gene3D" id="3.40.710.10">
    <property type="entry name" value="DD-peptidase/beta-lactamase superfamily"/>
    <property type="match status" value="1"/>
</dbReference>
<proteinExistence type="predicted"/>
<dbReference type="Proteomes" id="UP000220251">
    <property type="component" value="Unassembled WGS sequence"/>
</dbReference>
<feature type="domain" description="Penicillin-binding protein transpeptidase" evidence="3">
    <location>
        <begin position="278"/>
        <end position="626"/>
    </location>
</feature>
<dbReference type="InterPro" id="IPR012338">
    <property type="entry name" value="Beta-lactam/transpept-like"/>
</dbReference>